<accession>A0A843UL81</accession>
<feature type="region of interest" description="Disordered" evidence="1">
    <location>
        <begin position="1"/>
        <end position="28"/>
    </location>
</feature>
<protein>
    <submittedName>
        <fullName evidence="2">Uncharacterized protein</fullName>
    </submittedName>
</protein>
<dbReference type="EMBL" id="NMUH01000641">
    <property type="protein sequence ID" value="MQL82570.1"/>
    <property type="molecule type" value="Genomic_DNA"/>
</dbReference>
<dbReference type="Proteomes" id="UP000652761">
    <property type="component" value="Unassembled WGS sequence"/>
</dbReference>
<gene>
    <name evidence="2" type="ORF">Taro_015049</name>
</gene>
<feature type="compositionally biased region" description="Pro residues" evidence="1">
    <location>
        <begin position="1"/>
        <end position="22"/>
    </location>
</feature>
<feature type="region of interest" description="Disordered" evidence="1">
    <location>
        <begin position="46"/>
        <end position="65"/>
    </location>
</feature>
<dbReference type="AlphaFoldDB" id="A0A843UL81"/>
<sequence>MPLPCATPPPASTPTDPAPPPMRSSRPCDSTLTLVRVRAGWPAVAASLRSPRPRSTTHAPSRARACTPTAAIHQSRQRCPLKPSLPPASTAGAVSVIVAGASVCRRQLRPWLGPGRCLLPSPALPVQGLGGGGTRKRTGPSPFKLSINWCALATRQPYRVPLYHPVTHFRRKWDQSLMRIDNLLQQLCDELAKQEEIVYGAGSSIIKESENQLVEVSYKADESLIDEYYTQLESEMFGAGAIALQQFSVIHFGKALLEELGKLSEASDAAKLEGLKLGFSTLHKGGGKGPTIDGLKGT</sequence>
<organism evidence="2 3">
    <name type="scientific">Colocasia esculenta</name>
    <name type="common">Wild taro</name>
    <name type="synonym">Arum esculentum</name>
    <dbReference type="NCBI Taxonomy" id="4460"/>
    <lineage>
        <taxon>Eukaryota</taxon>
        <taxon>Viridiplantae</taxon>
        <taxon>Streptophyta</taxon>
        <taxon>Embryophyta</taxon>
        <taxon>Tracheophyta</taxon>
        <taxon>Spermatophyta</taxon>
        <taxon>Magnoliopsida</taxon>
        <taxon>Liliopsida</taxon>
        <taxon>Araceae</taxon>
        <taxon>Aroideae</taxon>
        <taxon>Colocasieae</taxon>
        <taxon>Colocasia</taxon>
    </lineage>
</organism>
<keyword evidence="3" id="KW-1185">Reference proteome</keyword>
<evidence type="ECO:0000256" key="1">
    <source>
        <dbReference type="SAM" id="MobiDB-lite"/>
    </source>
</evidence>
<reference evidence="2" key="1">
    <citation type="submission" date="2017-07" db="EMBL/GenBank/DDBJ databases">
        <title>Taro Niue Genome Assembly and Annotation.</title>
        <authorList>
            <person name="Atibalentja N."/>
            <person name="Keating K."/>
            <person name="Fields C.J."/>
        </authorList>
    </citation>
    <scope>NUCLEOTIDE SEQUENCE</scope>
    <source>
        <strain evidence="2">Niue_2</strain>
        <tissue evidence="2">Leaf</tissue>
    </source>
</reference>
<proteinExistence type="predicted"/>
<evidence type="ECO:0000313" key="3">
    <source>
        <dbReference type="Proteomes" id="UP000652761"/>
    </source>
</evidence>
<name>A0A843UL81_COLES</name>
<evidence type="ECO:0000313" key="2">
    <source>
        <dbReference type="EMBL" id="MQL82570.1"/>
    </source>
</evidence>
<comment type="caution">
    <text evidence="2">The sequence shown here is derived from an EMBL/GenBank/DDBJ whole genome shotgun (WGS) entry which is preliminary data.</text>
</comment>